<evidence type="ECO:0000256" key="31">
    <source>
        <dbReference type="ARBA" id="ARBA00049068"/>
    </source>
</evidence>
<dbReference type="GO" id="GO:0005737">
    <property type="term" value="C:cytoplasm"/>
    <property type="evidence" value="ECO:0007669"/>
    <property type="project" value="UniProtKB-SubCell"/>
</dbReference>
<dbReference type="EC" id="1.3.1.48" evidence="4"/>
<comment type="catalytic activity">
    <reaction evidence="20">
        <text>octanal + NADP(+) = (2E)-octenal + NADPH + H(+)</text>
        <dbReference type="Rhea" id="RHEA:50780"/>
        <dbReference type="ChEBI" id="CHEBI:15378"/>
        <dbReference type="ChEBI" id="CHEBI:17935"/>
        <dbReference type="ChEBI" id="CHEBI:57783"/>
        <dbReference type="ChEBI" id="CHEBI:58349"/>
        <dbReference type="ChEBI" id="CHEBI:61748"/>
    </reaction>
    <physiologicalReaction direction="right-to-left" evidence="20">
        <dbReference type="Rhea" id="RHEA:50782"/>
    </physiologicalReaction>
</comment>
<comment type="catalytic activity">
    <reaction evidence="31">
        <text>(5S,12S)-dihydroxy-(6E,10E,12E,14Z)-eicosatetraenoate + NADP(+) = 12-oxo-(5S)-hydroxy-(6E,8E,10E,14Z)-eicosatetraenoate + NADPH + H(+)</text>
        <dbReference type="Rhea" id="RHEA:51212"/>
        <dbReference type="ChEBI" id="CHEBI:15378"/>
        <dbReference type="ChEBI" id="CHEBI:57783"/>
        <dbReference type="ChEBI" id="CHEBI:58349"/>
        <dbReference type="ChEBI" id="CHEBI:133974"/>
        <dbReference type="ChEBI" id="CHEBI:133975"/>
    </reaction>
    <physiologicalReaction direction="left-to-right" evidence="31">
        <dbReference type="Rhea" id="RHEA:51213"/>
    </physiologicalReaction>
</comment>
<dbReference type="Gene3D" id="3.90.180.10">
    <property type="entry name" value="Medium-chain alcohol dehydrogenases, catalytic domain"/>
    <property type="match status" value="1"/>
</dbReference>
<dbReference type="InterPro" id="IPR020843">
    <property type="entry name" value="ER"/>
</dbReference>
<comment type="caution">
    <text evidence="36">The sequence shown here is derived from an EMBL/GenBank/DDBJ whole genome shotgun (WGS) entry which is preliminary data.</text>
</comment>
<protein>
    <recommendedName>
        <fullName evidence="6">Prostaglandin reductase 1</fullName>
        <ecNumber evidence="4">1.3.1.48</ecNumber>
        <ecNumber evidence="5">1.3.1.74</ecNumber>
    </recommendedName>
    <alternativeName>
        <fullName evidence="19">15-oxoprostaglandin 13-reductase</fullName>
    </alternativeName>
    <alternativeName>
        <fullName evidence="17">Dithiolethione-inducible gene 1 protein</fullName>
    </alternativeName>
    <alternativeName>
        <fullName evidence="16">Leukotriene B4 12-hydroxydehydrogenase</fullName>
    </alternativeName>
    <alternativeName>
        <fullName evidence="18">NAD(P)H-dependent alkenal/one oxidoreductase</fullName>
    </alternativeName>
</protein>
<evidence type="ECO:0000313" key="37">
    <source>
        <dbReference type="Proteomes" id="UP001378592"/>
    </source>
</evidence>
<proteinExistence type="inferred from homology"/>
<dbReference type="PANTHER" id="PTHR43205:SF7">
    <property type="entry name" value="PROSTAGLANDIN REDUCTASE 1"/>
    <property type="match status" value="1"/>
</dbReference>
<dbReference type="AlphaFoldDB" id="A0AAN9ZG03"/>
<dbReference type="InterPro" id="IPR045010">
    <property type="entry name" value="MDR_fam"/>
</dbReference>
<evidence type="ECO:0000256" key="15">
    <source>
        <dbReference type="ARBA" id="ARBA00023278"/>
    </source>
</evidence>
<evidence type="ECO:0000256" key="19">
    <source>
        <dbReference type="ARBA" id="ARBA00033119"/>
    </source>
</evidence>
<evidence type="ECO:0000256" key="10">
    <source>
        <dbReference type="ARBA" id="ARBA00022832"/>
    </source>
</evidence>
<comment type="catalytic activity">
    <reaction evidence="30">
        <text>6-trans-leukotriene B4 + NADP(+) = 12-oxo-(5S)-hydroxy-(6E,8E,10E,14Z)-eicosatetraenoate + NADPH + H(+)</text>
        <dbReference type="Rhea" id="RHEA:51204"/>
        <dbReference type="ChEBI" id="CHEBI:15378"/>
        <dbReference type="ChEBI" id="CHEBI:57783"/>
        <dbReference type="ChEBI" id="CHEBI:58349"/>
        <dbReference type="ChEBI" id="CHEBI:90723"/>
        <dbReference type="ChEBI" id="CHEBI:133974"/>
    </reaction>
    <physiologicalReaction direction="left-to-right" evidence="30">
        <dbReference type="Rhea" id="RHEA:51205"/>
    </physiologicalReaction>
</comment>
<reference evidence="36 37" key="1">
    <citation type="submission" date="2024-03" db="EMBL/GenBank/DDBJ databases">
        <title>The genome assembly and annotation of the cricket Gryllus longicercus Weissman &amp; Gray.</title>
        <authorList>
            <person name="Szrajer S."/>
            <person name="Gray D."/>
            <person name="Ylla G."/>
        </authorList>
    </citation>
    <scope>NUCLEOTIDE SEQUENCE [LARGE SCALE GENOMIC DNA]</scope>
    <source>
        <strain evidence="36">DAG 2021-001</strain>
        <tissue evidence="36">Whole body minus gut</tissue>
    </source>
</reference>
<comment type="catalytic activity">
    <reaction evidence="33">
        <text>an n-alkanal + NADP(+) = an alk-2-enal + NADPH + H(+)</text>
        <dbReference type="Rhea" id="RHEA:13737"/>
        <dbReference type="ChEBI" id="CHEBI:12834"/>
        <dbReference type="ChEBI" id="CHEBI:13757"/>
        <dbReference type="ChEBI" id="CHEBI:15378"/>
        <dbReference type="ChEBI" id="CHEBI:57783"/>
        <dbReference type="ChEBI" id="CHEBI:58349"/>
        <dbReference type="EC" id="1.3.1.74"/>
    </reaction>
    <physiologicalReaction direction="right-to-left" evidence="33">
        <dbReference type="Rhea" id="RHEA:13739"/>
    </physiologicalReaction>
</comment>
<evidence type="ECO:0000256" key="6">
    <source>
        <dbReference type="ARBA" id="ARBA00020651"/>
    </source>
</evidence>
<evidence type="ECO:0000256" key="9">
    <source>
        <dbReference type="ARBA" id="ARBA00022553"/>
    </source>
</evidence>
<evidence type="ECO:0000256" key="28">
    <source>
        <dbReference type="ARBA" id="ARBA00048387"/>
    </source>
</evidence>
<evidence type="ECO:0000256" key="8">
    <source>
        <dbReference type="ARBA" id="ARBA00022501"/>
    </source>
</evidence>
<dbReference type="PANTHER" id="PTHR43205">
    <property type="entry name" value="PROSTAGLANDIN REDUCTASE"/>
    <property type="match status" value="1"/>
</dbReference>
<comment type="catalytic activity">
    <reaction evidence="34">
        <text>hexanal + NADP(+) = (E)-hex-2-enal + NADPH + H(+)</text>
        <dbReference type="Rhea" id="RHEA:50776"/>
        <dbReference type="ChEBI" id="CHEBI:15378"/>
        <dbReference type="ChEBI" id="CHEBI:28913"/>
        <dbReference type="ChEBI" id="CHEBI:57783"/>
        <dbReference type="ChEBI" id="CHEBI:58349"/>
        <dbReference type="ChEBI" id="CHEBI:88528"/>
    </reaction>
    <physiologicalReaction direction="right-to-left" evidence="34">
        <dbReference type="Rhea" id="RHEA:50778"/>
    </physiologicalReaction>
</comment>
<keyword evidence="15" id="KW-0379">Hydroxylation</keyword>
<evidence type="ECO:0000256" key="16">
    <source>
        <dbReference type="ARBA" id="ARBA00031851"/>
    </source>
</evidence>
<comment type="subunit">
    <text evidence="3">Monomer or homodimer.</text>
</comment>
<dbReference type="Pfam" id="PF16884">
    <property type="entry name" value="ADH_N_2"/>
    <property type="match status" value="1"/>
</dbReference>
<evidence type="ECO:0000256" key="1">
    <source>
        <dbReference type="ARBA" id="ARBA00004496"/>
    </source>
</evidence>
<comment type="catalytic activity">
    <reaction evidence="32">
        <text>13,14-dihydro-15-oxo-prostaglandin E1 + NADP(+) = 15-oxoprostaglandin E1 + NADPH + H(+)</text>
        <dbReference type="Rhea" id="RHEA:50584"/>
        <dbReference type="ChEBI" id="CHEBI:15378"/>
        <dbReference type="ChEBI" id="CHEBI:57401"/>
        <dbReference type="ChEBI" id="CHEBI:57783"/>
        <dbReference type="ChEBI" id="CHEBI:58349"/>
        <dbReference type="ChEBI" id="CHEBI:133408"/>
    </reaction>
    <physiologicalReaction direction="right-to-left" evidence="32">
        <dbReference type="Rhea" id="RHEA:50586"/>
    </physiologicalReaction>
</comment>
<sequence>MVKAQKWILAKHFSGEPKEDDLKLEEEELPELKDGEILVEAVFWSVDPYMRPYTARFPVGITMIGSQVGKIVESKTKDFPEGRYIVGYFGWRTHTVHDTTKEPLPGFPKAHLLPDFKELPYSLALGVLGMPGNTAYFGFLEICEPKEGETVVVTGAAGAVGSIVGQIAKIKGCRVIGFAGSDEKVKWLTEELGFDAAYNYKTKDVNEALKEGAPKGVDCYFDNVGGDISSTVLNHMNTRGRISVCGSISSYNADPANYPRAAIVQPSMVFKELRMEGFIVHRWTDRWMEGIHTNLKWIREGKLKYRETVTEGFKNMPKAFMGMLKGENTGKAIIKA</sequence>
<dbReference type="SMART" id="SM00829">
    <property type="entry name" value="PKS_ER"/>
    <property type="match status" value="1"/>
</dbReference>
<evidence type="ECO:0000259" key="35">
    <source>
        <dbReference type="SMART" id="SM00829"/>
    </source>
</evidence>
<evidence type="ECO:0000313" key="36">
    <source>
        <dbReference type="EMBL" id="KAK7872295.1"/>
    </source>
</evidence>
<evidence type="ECO:0000256" key="14">
    <source>
        <dbReference type="ARBA" id="ARBA00023098"/>
    </source>
</evidence>
<keyword evidence="37" id="KW-1185">Reference proteome</keyword>
<dbReference type="Gene3D" id="3.40.50.720">
    <property type="entry name" value="NAD(P)-binding Rossmann-like Domain"/>
    <property type="match status" value="1"/>
</dbReference>
<keyword evidence="13" id="KW-0560">Oxidoreductase</keyword>
<dbReference type="GO" id="GO:0047522">
    <property type="term" value="F:15-oxoprostaglandin 13-reductase [NAD(P)+] activity"/>
    <property type="evidence" value="ECO:0007669"/>
    <property type="project" value="UniProtKB-EC"/>
</dbReference>
<accession>A0AAN9ZG03</accession>
<keyword evidence="11" id="KW-0521">NADP</keyword>
<dbReference type="InterPro" id="IPR041694">
    <property type="entry name" value="ADH_N_2"/>
</dbReference>
<comment type="catalytic activity">
    <reaction evidence="29">
        <text>20-hydroxy-leukotriene B4 + NADP(+) = 12-oxo-20-hydroxy-leukotriene B4 + NADPH + H(+)</text>
        <dbReference type="Rhea" id="RHEA:51208"/>
        <dbReference type="ChEBI" id="CHEBI:15378"/>
        <dbReference type="ChEBI" id="CHEBI:57460"/>
        <dbReference type="ChEBI" id="CHEBI:57783"/>
        <dbReference type="ChEBI" id="CHEBI:58349"/>
        <dbReference type="ChEBI" id="CHEBI:133346"/>
    </reaction>
    <physiologicalReaction direction="left-to-right" evidence="29">
        <dbReference type="Rhea" id="RHEA:51209"/>
    </physiologicalReaction>
</comment>
<evidence type="ECO:0000256" key="22">
    <source>
        <dbReference type="ARBA" id="ARBA00047742"/>
    </source>
</evidence>
<evidence type="ECO:0000256" key="12">
    <source>
        <dbReference type="ARBA" id="ARBA00022990"/>
    </source>
</evidence>
<evidence type="ECO:0000256" key="26">
    <source>
        <dbReference type="ARBA" id="ARBA00048066"/>
    </source>
</evidence>
<evidence type="ECO:0000256" key="23">
    <source>
        <dbReference type="ARBA" id="ARBA00047871"/>
    </source>
</evidence>
<evidence type="ECO:0000256" key="33">
    <source>
        <dbReference type="ARBA" id="ARBA00049179"/>
    </source>
</evidence>
<comment type="similarity">
    <text evidence="2">Belongs to the NADP-dependent oxidoreductase L4BD family.</text>
</comment>
<comment type="catalytic activity">
    <reaction evidence="28">
        <text>4-hydroxynonanal + NADP(+) = (E)-4-hydroxynon-2-enal + NADPH + H(+)</text>
        <dbReference type="Rhea" id="RHEA:64736"/>
        <dbReference type="ChEBI" id="CHEBI:15378"/>
        <dbReference type="ChEBI" id="CHEBI:57783"/>
        <dbReference type="ChEBI" id="CHEBI:58349"/>
        <dbReference type="ChEBI" id="CHEBI:58968"/>
        <dbReference type="ChEBI" id="CHEBI:156112"/>
    </reaction>
    <physiologicalReaction direction="right-to-left" evidence="28">
        <dbReference type="Rhea" id="RHEA:64738"/>
    </physiologicalReaction>
</comment>
<dbReference type="InterPro" id="IPR011032">
    <property type="entry name" value="GroES-like_sf"/>
</dbReference>
<evidence type="ECO:0000256" key="2">
    <source>
        <dbReference type="ARBA" id="ARBA00010460"/>
    </source>
</evidence>
<dbReference type="SUPFAM" id="SSF50129">
    <property type="entry name" value="GroES-like"/>
    <property type="match status" value="2"/>
</dbReference>
<dbReference type="EC" id="1.3.1.74" evidence="5"/>
<keyword evidence="8" id="KW-0644">Prostaglandin metabolism</keyword>
<dbReference type="CDD" id="cd08294">
    <property type="entry name" value="leukotriene_B4_DH_like"/>
    <property type="match status" value="1"/>
</dbReference>
<keyword evidence="10" id="KW-0276">Fatty acid metabolism</keyword>
<gene>
    <name evidence="36" type="ORF">R5R35_002752</name>
</gene>
<evidence type="ECO:0000256" key="4">
    <source>
        <dbReference type="ARBA" id="ARBA00011981"/>
    </source>
</evidence>
<evidence type="ECO:0000256" key="13">
    <source>
        <dbReference type="ARBA" id="ARBA00023002"/>
    </source>
</evidence>
<feature type="domain" description="Enoyl reductase (ER)" evidence="35">
    <location>
        <begin position="18"/>
        <end position="334"/>
    </location>
</feature>
<comment type="catalytic activity">
    <reaction evidence="22">
        <text>pentan-2-one + NADP(+) = (E)-pent-3-en-2-one + NADPH + H(+)</text>
        <dbReference type="Rhea" id="RHEA:50788"/>
        <dbReference type="ChEBI" id="CHEBI:15378"/>
        <dbReference type="ChEBI" id="CHEBI:16472"/>
        <dbReference type="ChEBI" id="CHEBI:57783"/>
        <dbReference type="ChEBI" id="CHEBI:58349"/>
        <dbReference type="ChEBI" id="CHEBI:145276"/>
    </reaction>
    <physiologicalReaction direction="right-to-left" evidence="22">
        <dbReference type="Rhea" id="RHEA:50790"/>
    </physiologicalReaction>
</comment>
<dbReference type="InterPro" id="IPR036291">
    <property type="entry name" value="NAD(P)-bd_dom_sf"/>
</dbReference>
<evidence type="ECO:0000256" key="7">
    <source>
        <dbReference type="ARBA" id="ARBA00022490"/>
    </source>
</evidence>
<keyword evidence="7" id="KW-0963">Cytoplasm</keyword>
<dbReference type="Proteomes" id="UP001378592">
    <property type="component" value="Unassembled WGS sequence"/>
</dbReference>
<dbReference type="Pfam" id="PF00107">
    <property type="entry name" value="ADH_zinc_N"/>
    <property type="match status" value="1"/>
</dbReference>
<comment type="subcellular location">
    <subcellularLocation>
        <location evidence="1">Cytoplasm</location>
    </subcellularLocation>
</comment>
<evidence type="ECO:0000256" key="24">
    <source>
        <dbReference type="ARBA" id="ARBA00047878"/>
    </source>
</evidence>
<organism evidence="36 37">
    <name type="scientific">Gryllus longicercus</name>
    <dbReference type="NCBI Taxonomy" id="2509291"/>
    <lineage>
        <taxon>Eukaryota</taxon>
        <taxon>Metazoa</taxon>
        <taxon>Ecdysozoa</taxon>
        <taxon>Arthropoda</taxon>
        <taxon>Hexapoda</taxon>
        <taxon>Insecta</taxon>
        <taxon>Pterygota</taxon>
        <taxon>Neoptera</taxon>
        <taxon>Polyneoptera</taxon>
        <taxon>Orthoptera</taxon>
        <taxon>Ensifera</taxon>
        <taxon>Gryllidea</taxon>
        <taxon>Grylloidea</taxon>
        <taxon>Gryllidae</taxon>
        <taxon>Gryllinae</taxon>
        <taxon>Gryllus</taxon>
    </lineage>
</organism>
<comment type="catalytic activity">
    <reaction evidence="25">
        <text>dodecanal + NADP(+) = (2E)-dodecenal + NADPH + H(+)</text>
        <dbReference type="Rhea" id="RHEA:50784"/>
        <dbReference type="ChEBI" id="CHEBI:15378"/>
        <dbReference type="ChEBI" id="CHEBI:27836"/>
        <dbReference type="ChEBI" id="CHEBI:57783"/>
        <dbReference type="ChEBI" id="CHEBI:58349"/>
        <dbReference type="ChEBI" id="CHEBI:133741"/>
    </reaction>
    <physiologicalReaction direction="right-to-left" evidence="25">
        <dbReference type="Rhea" id="RHEA:50786"/>
    </physiologicalReaction>
</comment>
<dbReference type="EMBL" id="JAZDUA010000026">
    <property type="protein sequence ID" value="KAK7872295.1"/>
    <property type="molecule type" value="Genomic_DNA"/>
</dbReference>
<dbReference type="GO" id="GO:0032440">
    <property type="term" value="F:2-alkenal reductase [NAD(P)H] activity"/>
    <property type="evidence" value="ECO:0007669"/>
    <property type="project" value="UniProtKB-EC"/>
</dbReference>
<dbReference type="InterPro" id="IPR013149">
    <property type="entry name" value="ADH-like_C"/>
</dbReference>
<comment type="catalytic activity">
    <reaction evidence="23">
        <text>leukotriene B4 + NADP(+) = 12-oxo-leukotriene B4 + NADPH + H(+)</text>
        <dbReference type="Rhea" id="RHEA:50608"/>
        <dbReference type="ChEBI" id="CHEBI:15378"/>
        <dbReference type="ChEBI" id="CHEBI:57461"/>
        <dbReference type="ChEBI" id="CHEBI:57783"/>
        <dbReference type="ChEBI" id="CHEBI:58349"/>
        <dbReference type="ChEBI" id="CHEBI:133309"/>
    </reaction>
    <physiologicalReaction direction="left-to-right" evidence="23">
        <dbReference type="Rhea" id="RHEA:50609"/>
    </physiologicalReaction>
</comment>
<evidence type="ECO:0000256" key="17">
    <source>
        <dbReference type="ARBA" id="ARBA00032255"/>
    </source>
</evidence>
<evidence type="ECO:0000256" key="5">
    <source>
        <dbReference type="ARBA" id="ARBA00012410"/>
    </source>
</evidence>
<evidence type="ECO:0000256" key="20">
    <source>
        <dbReference type="ARBA" id="ARBA00047461"/>
    </source>
</evidence>
<dbReference type="InterPro" id="IPR014190">
    <property type="entry name" value="PTGR1"/>
</dbReference>
<evidence type="ECO:0000256" key="29">
    <source>
        <dbReference type="ARBA" id="ARBA00048591"/>
    </source>
</evidence>
<comment type="catalytic activity">
    <reaction evidence="27">
        <text>13,14-dihydro-15-oxo-PGF2alpha + NADP(+) = 15-oxoprostaglandin F2alpha + NADPH + H(+)</text>
        <dbReference type="Rhea" id="RHEA:50588"/>
        <dbReference type="ChEBI" id="CHEBI:15378"/>
        <dbReference type="ChEBI" id="CHEBI:57783"/>
        <dbReference type="ChEBI" id="CHEBI:58349"/>
        <dbReference type="ChEBI" id="CHEBI:133374"/>
        <dbReference type="ChEBI" id="CHEBI:133409"/>
    </reaction>
    <physiologicalReaction direction="right-to-left" evidence="27">
        <dbReference type="Rhea" id="RHEA:50590"/>
    </physiologicalReaction>
</comment>
<evidence type="ECO:0000256" key="32">
    <source>
        <dbReference type="ARBA" id="ARBA00049070"/>
    </source>
</evidence>
<dbReference type="SUPFAM" id="SSF51735">
    <property type="entry name" value="NAD(P)-binding Rossmann-fold domains"/>
    <property type="match status" value="1"/>
</dbReference>
<comment type="catalytic activity">
    <reaction evidence="26">
        <text>nonan-2-one + NADP(+) = (3E)-nonen-2-one + NADPH + H(+)</text>
        <dbReference type="Rhea" id="RHEA:50616"/>
        <dbReference type="ChEBI" id="CHEBI:15378"/>
        <dbReference type="ChEBI" id="CHEBI:57783"/>
        <dbReference type="ChEBI" id="CHEBI:58349"/>
        <dbReference type="ChEBI" id="CHEBI:77927"/>
        <dbReference type="ChEBI" id="CHEBI:133457"/>
    </reaction>
    <physiologicalReaction direction="right-to-left" evidence="26">
        <dbReference type="Rhea" id="RHEA:50618"/>
    </physiologicalReaction>
</comment>
<evidence type="ECO:0000256" key="21">
    <source>
        <dbReference type="ARBA" id="ARBA00047617"/>
    </source>
</evidence>
<keyword evidence="12" id="KW-0007">Acetylation</keyword>
<dbReference type="GO" id="GO:0006693">
    <property type="term" value="P:prostaglandin metabolic process"/>
    <property type="evidence" value="ECO:0007669"/>
    <property type="project" value="UniProtKB-KW"/>
</dbReference>
<keyword evidence="9" id="KW-0597">Phosphoprotein</keyword>
<keyword evidence="14" id="KW-0443">Lipid metabolism</keyword>
<evidence type="ECO:0000256" key="34">
    <source>
        <dbReference type="ARBA" id="ARBA00049368"/>
    </source>
</evidence>
<evidence type="ECO:0000256" key="25">
    <source>
        <dbReference type="ARBA" id="ARBA00047903"/>
    </source>
</evidence>
<comment type="catalytic activity">
    <reaction evidence="21">
        <text>decanal + NADP(+) = (2E)-decenal + NADPH + H(+)</text>
        <dbReference type="Rhea" id="RHEA:50612"/>
        <dbReference type="ChEBI" id="CHEBI:15378"/>
        <dbReference type="ChEBI" id="CHEBI:31457"/>
        <dbReference type="ChEBI" id="CHEBI:57783"/>
        <dbReference type="ChEBI" id="CHEBI:58349"/>
        <dbReference type="ChEBI" id="CHEBI:133455"/>
    </reaction>
    <physiologicalReaction direction="right-to-left" evidence="21">
        <dbReference type="Rhea" id="RHEA:50614"/>
    </physiologicalReaction>
</comment>
<evidence type="ECO:0000256" key="30">
    <source>
        <dbReference type="ARBA" id="ARBA00048953"/>
    </source>
</evidence>
<evidence type="ECO:0000256" key="27">
    <source>
        <dbReference type="ARBA" id="ARBA00048290"/>
    </source>
</evidence>
<evidence type="ECO:0000256" key="18">
    <source>
        <dbReference type="ARBA" id="ARBA00032297"/>
    </source>
</evidence>
<evidence type="ECO:0000256" key="3">
    <source>
        <dbReference type="ARBA" id="ARBA00011852"/>
    </source>
</evidence>
<name>A0AAN9ZG03_9ORTH</name>
<comment type="catalytic activity">
    <reaction evidence="24">
        <text>13,14-dihydro-15-oxo-prostaglandin F1alpha + NADP(+) = 15-oxoprostaglandin F1alpha + NADPH + H(+)</text>
        <dbReference type="Rhea" id="RHEA:50592"/>
        <dbReference type="ChEBI" id="CHEBI:15378"/>
        <dbReference type="ChEBI" id="CHEBI:57783"/>
        <dbReference type="ChEBI" id="CHEBI:58349"/>
        <dbReference type="ChEBI" id="CHEBI:79072"/>
        <dbReference type="ChEBI" id="CHEBI:133411"/>
    </reaction>
    <physiologicalReaction direction="right-to-left" evidence="24">
        <dbReference type="Rhea" id="RHEA:50594"/>
    </physiologicalReaction>
</comment>
<evidence type="ECO:0000256" key="11">
    <source>
        <dbReference type="ARBA" id="ARBA00022857"/>
    </source>
</evidence>
<dbReference type="FunFam" id="3.40.50.720:FF:000121">
    <property type="entry name" value="Prostaglandin reductase 2"/>
    <property type="match status" value="1"/>
</dbReference>